<keyword evidence="1" id="KW-0732">Signal</keyword>
<gene>
    <name evidence="2" type="ORF">BXYJ_LOCUS9014</name>
</gene>
<reference evidence="6" key="1">
    <citation type="submission" date="2016-11" db="UniProtKB">
        <authorList>
            <consortium name="WormBaseParasite"/>
        </authorList>
    </citation>
    <scope>IDENTIFICATION</scope>
</reference>
<evidence type="ECO:0000313" key="2">
    <source>
        <dbReference type="EMBL" id="CAD5226376.1"/>
    </source>
</evidence>
<evidence type="ECO:0000313" key="6">
    <source>
        <dbReference type="WBParaSite" id="BXY_0012700.1"/>
    </source>
</evidence>
<keyword evidence="5" id="KW-1185">Reference proteome</keyword>
<evidence type="ECO:0000256" key="1">
    <source>
        <dbReference type="SAM" id="SignalP"/>
    </source>
</evidence>
<feature type="signal peptide" evidence="1">
    <location>
        <begin position="1"/>
        <end position="19"/>
    </location>
</feature>
<dbReference type="EMBL" id="CAJFDI010000004">
    <property type="protein sequence ID" value="CAD5226376.1"/>
    <property type="molecule type" value="Genomic_DNA"/>
</dbReference>
<organism evidence="4 6">
    <name type="scientific">Bursaphelenchus xylophilus</name>
    <name type="common">Pinewood nematode worm</name>
    <name type="synonym">Aphelenchoides xylophilus</name>
    <dbReference type="NCBI Taxonomy" id="6326"/>
    <lineage>
        <taxon>Eukaryota</taxon>
        <taxon>Metazoa</taxon>
        <taxon>Ecdysozoa</taxon>
        <taxon>Nematoda</taxon>
        <taxon>Chromadorea</taxon>
        <taxon>Rhabditida</taxon>
        <taxon>Tylenchina</taxon>
        <taxon>Tylenchomorpha</taxon>
        <taxon>Aphelenchoidea</taxon>
        <taxon>Aphelenchoididae</taxon>
        <taxon>Bursaphelenchus</taxon>
    </lineage>
</organism>
<name>A0A1I7RHF0_BURXY</name>
<proteinExistence type="predicted"/>
<dbReference type="Proteomes" id="UP000582659">
    <property type="component" value="Unassembled WGS sequence"/>
</dbReference>
<evidence type="ECO:0000313" key="5">
    <source>
        <dbReference type="Proteomes" id="UP000659654"/>
    </source>
</evidence>
<dbReference type="OrthoDB" id="5806770at2759"/>
<dbReference type="WBParaSite" id="BXY_0012700.1">
    <property type="protein sequence ID" value="BXY_0012700.1"/>
    <property type="gene ID" value="BXY_0012700"/>
</dbReference>
<dbReference type="AlphaFoldDB" id="A0A1I7RHF0"/>
<evidence type="ECO:0000313" key="3">
    <source>
        <dbReference type="EMBL" id="CAG9115801.1"/>
    </source>
</evidence>
<dbReference type="PANTHER" id="PTHR21749">
    <property type="entry name" value="PRION-LIKE- Q/N-RICH -DOMAIN-BEARING PROTEIN PROTEIN 24"/>
    <property type="match status" value="1"/>
</dbReference>
<sequence>MSKLIYGLLCLQMLNVGVAWSLFKHKSEPPPMELHCFRGSKMAFSDAREESVKCDSILGIEQYCYRFTAYSPVHEMIKLGCATLLCAPFRNTCADFELSGAAGKLCCCNHGSYCNSSTTSTLSFTLIMSLVIGLLYR</sequence>
<accession>A0A1I7RHF0</accession>
<feature type="chain" id="PRO_5036308586" evidence="1">
    <location>
        <begin position="20"/>
        <end position="137"/>
    </location>
</feature>
<dbReference type="Proteomes" id="UP000659654">
    <property type="component" value="Unassembled WGS sequence"/>
</dbReference>
<evidence type="ECO:0000313" key="4">
    <source>
        <dbReference type="Proteomes" id="UP000095284"/>
    </source>
</evidence>
<dbReference type="Proteomes" id="UP000095284">
    <property type="component" value="Unplaced"/>
</dbReference>
<protein>
    <submittedName>
        <fullName evidence="2">(pine wood nematode) hypothetical protein</fullName>
    </submittedName>
</protein>
<dbReference type="EMBL" id="CAJFCV020000004">
    <property type="protein sequence ID" value="CAG9115801.1"/>
    <property type="molecule type" value="Genomic_DNA"/>
</dbReference>
<dbReference type="PANTHER" id="PTHR21749:SF5">
    <property type="entry name" value="ACTIVIN_RECP DOMAIN-CONTAINING PROTEIN"/>
    <property type="match status" value="1"/>
</dbReference>
<reference evidence="3" key="2">
    <citation type="submission" date="2020-08" db="EMBL/GenBank/DDBJ databases">
        <authorList>
            <person name="Kikuchi T."/>
        </authorList>
    </citation>
    <scope>NUCLEOTIDE SEQUENCE</scope>
    <source>
        <strain evidence="2">Ka4C1</strain>
    </source>
</reference>